<gene>
    <name evidence="3" type="ORF">BJ508DRAFT_28644</name>
</gene>
<feature type="region of interest" description="Disordered" evidence="1">
    <location>
        <begin position="1"/>
        <end position="37"/>
    </location>
</feature>
<dbReference type="InterPro" id="IPR051412">
    <property type="entry name" value="Formin_Homology_Diaphanous_sf"/>
</dbReference>
<dbReference type="OrthoDB" id="9998363at2759"/>
<evidence type="ECO:0000256" key="1">
    <source>
        <dbReference type="SAM" id="MobiDB-lite"/>
    </source>
</evidence>
<dbReference type="GO" id="GO:0005884">
    <property type="term" value="C:actin filament"/>
    <property type="evidence" value="ECO:0007669"/>
    <property type="project" value="TreeGrafter"/>
</dbReference>
<keyword evidence="4" id="KW-1185">Reference proteome</keyword>
<dbReference type="PANTHER" id="PTHR45691">
    <property type="entry name" value="PROTEIN DIAPHANOUS"/>
    <property type="match status" value="1"/>
</dbReference>
<feature type="region of interest" description="Disordered" evidence="1">
    <location>
        <begin position="1023"/>
        <end position="1044"/>
    </location>
</feature>
<dbReference type="AlphaFoldDB" id="A0A3N4HYY6"/>
<feature type="region of interest" description="Disordered" evidence="1">
    <location>
        <begin position="625"/>
        <end position="683"/>
    </location>
</feature>
<feature type="compositionally biased region" description="Basic and acidic residues" evidence="1">
    <location>
        <begin position="464"/>
        <end position="475"/>
    </location>
</feature>
<dbReference type="InterPro" id="IPR013087">
    <property type="entry name" value="Znf_C2H2_type"/>
</dbReference>
<accession>A0A3N4HYY6</accession>
<feature type="compositionally biased region" description="Basic and acidic residues" evidence="1">
    <location>
        <begin position="167"/>
        <end position="177"/>
    </location>
</feature>
<dbReference type="Gene3D" id="3.30.160.60">
    <property type="entry name" value="Classic Zinc Finger"/>
    <property type="match status" value="1"/>
</dbReference>
<name>A0A3N4HYY6_ASCIM</name>
<reference evidence="3 4" key="1">
    <citation type="journal article" date="2018" name="Nat. Ecol. Evol.">
        <title>Pezizomycetes genomes reveal the molecular basis of ectomycorrhizal truffle lifestyle.</title>
        <authorList>
            <person name="Murat C."/>
            <person name="Payen T."/>
            <person name="Noel B."/>
            <person name="Kuo A."/>
            <person name="Morin E."/>
            <person name="Chen J."/>
            <person name="Kohler A."/>
            <person name="Krizsan K."/>
            <person name="Balestrini R."/>
            <person name="Da Silva C."/>
            <person name="Montanini B."/>
            <person name="Hainaut M."/>
            <person name="Levati E."/>
            <person name="Barry K.W."/>
            <person name="Belfiori B."/>
            <person name="Cichocki N."/>
            <person name="Clum A."/>
            <person name="Dockter R.B."/>
            <person name="Fauchery L."/>
            <person name="Guy J."/>
            <person name="Iotti M."/>
            <person name="Le Tacon F."/>
            <person name="Lindquist E.A."/>
            <person name="Lipzen A."/>
            <person name="Malagnac F."/>
            <person name="Mello A."/>
            <person name="Molinier V."/>
            <person name="Miyauchi S."/>
            <person name="Poulain J."/>
            <person name="Riccioni C."/>
            <person name="Rubini A."/>
            <person name="Sitrit Y."/>
            <person name="Splivallo R."/>
            <person name="Traeger S."/>
            <person name="Wang M."/>
            <person name="Zifcakova L."/>
            <person name="Wipf D."/>
            <person name="Zambonelli A."/>
            <person name="Paolocci F."/>
            <person name="Nowrousian M."/>
            <person name="Ottonello S."/>
            <person name="Baldrian P."/>
            <person name="Spatafora J.W."/>
            <person name="Henrissat B."/>
            <person name="Nagy L.G."/>
            <person name="Aury J.M."/>
            <person name="Wincker P."/>
            <person name="Grigoriev I.V."/>
            <person name="Bonfante P."/>
            <person name="Martin F.M."/>
        </authorList>
    </citation>
    <scope>NUCLEOTIDE SEQUENCE [LARGE SCALE GENOMIC DNA]</scope>
    <source>
        <strain evidence="3 4">RN42</strain>
    </source>
</reference>
<feature type="compositionally biased region" description="Basic and acidic residues" evidence="1">
    <location>
        <begin position="816"/>
        <end position="833"/>
    </location>
</feature>
<feature type="compositionally biased region" description="Polar residues" evidence="1">
    <location>
        <begin position="586"/>
        <end position="598"/>
    </location>
</feature>
<feature type="compositionally biased region" description="Basic and acidic residues" evidence="1">
    <location>
        <begin position="756"/>
        <end position="768"/>
    </location>
</feature>
<evidence type="ECO:0000259" key="2">
    <source>
        <dbReference type="PROSITE" id="PS00028"/>
    </source>
</evidence>
<feature type="compositionally biased region" description="Polar residues" evidence="1">
    <location>
        <begin position="926"/>
        <end position="939"/>
    </location>
</feature>
<dbReference type="PROSITE" id="PS00028">
    <property type="entry name" value="ZINC_FINGER_C2H2_1"/>
    <property type="match status" value="1"/>
</dbReference>
<feature type="region of interest" description="Disordered" evidence="1">
    <location>
        <begin position="446"/>
        <end position="598"/>
    </location>
</feature>
<proteinExistence type="predicted"/>
<feature type="compositionally biased region" description="Low complexity" evidence="1">
    <location>
        <begin position="511"/>
        <end position="525"/>
    </location>
</feature>
<feature type="region of interest" description="Disordered" evidence="1">
    <location>
        <begin position="160"/>
        <end position="188"/>
    </location>
</feature>
<dbReference type="SUPFAM" id="SSF57667">
    <property type="entry name" value="beta-beta-alpha zinc fingers"/>
    <property type="match status" value="1"/>
</dbReference>
<feature type="domain" description="C2H2-type" evidence="2">
    <location>
        <begin position="329"/>
        <end position="350"/>
    </location>
</feature>
<feature type="region of interest" description="Disordered" evidence="1">
    <location>
        <begin position="705"/>
        <end position="949"/>
    </location>
</feature>
<feature type="compositionally biased region" description="Basic residues" evidence="1">
    <location>
        <begin position="534"/>
        <end position="545"/>
    </location>
</feature>
<sequence>MPLPPFQITGFRFAKSDESSKQLSTTPSPPPSSSAGWTDIYLAYPREYDEVIDGAPQARLTYIDEESDKILVGSSSELVSRLEELIPDPSSPPSFPIVFQIAKPEGLQVWFVYLDQKKPIPPPLSLACSPKAVREKVESPTSDSSFLEAFERDLREALGNASPVSPVRDRHQEHAGHNDTASQASTQQNALNSDTVVQMLLGGMVNTLSDTLAPYYPGFRDITNHMQQNEGLKNAAEMLQTIGKVAESALQSSNRDSEQVANNVAGNVQEALQSVSSMLDLVLQNQDIELEADDPVEFEREHHDGLGSRQVSEEEEEARRAAVLAEHTCPICSEVLSRKFDMERHLRDRHGAGIRECPFCHERFSREHRYQRHMAKPTRRCPTERPSETGPVELATTEILEADSTTSSAAKETTVVERTPLVVDAEYPTNETEIDMAAFEEALRKNEKRRTPTVEDCSDAPEVAEVKEDKPDSTEQSKVTHLPTLWPSSSFESQHERPSASYLPPTFSGLSNTENVSSGSSSGNSRTLPPFPPPRHHHSHQHFHHTFGPSPGSSNTDGSPPSPPSRPPPPPPPPPRGLRKSMSMHIGNSGSTRMEQTANWLSPPCWGAFQAPPVGISRSGTEPIPCILESNVPPQFRYDGQQQRQPQEMPPSAPSLSFSVSQRHSVSGLRSDGTDVLSPRERAEFGPRVDRMRKAISMCKMQMQYQDDAGEGSSNSAAPFRPQRPPTRARWSSYISSTPATGDKEHESALYAGLEQLERKEAEQESRRASLSSAPPRPPRPEYAMIPDIAEDTSDADTIPLLSRRSSPGNDAAMNDELKKGLEKLFSDSADHRPRQRRRQQQPSTDVNDELRKGLESIFGEPSRQRQLRPQQSQPNMTQIGHGSQPQMMMGMGRDPRFRRPYPRVLPTPPPRPQPNHVNLFDVPSQPGSSNGFIPLSSSTPPPPPPPRAQSFLYPYDSLPPQGGSVDTVESRSINRCVNSLIEMGYGGDEGEDRVNVEKLTVVSNVAGGDVIKALAILEEDREARKGKGRERERKGGNPWGEYI</sequence>
<dbReference type="SMART" id="SM00355">
    <property type="entry name" value="ZnF_C2H2"/>
    <property type="match status" value="2"/>
</dbReference>
<evidence type="ECO:0000313" key="4">
    <source>
        <dbReference type="Proteomes" id="UP000275078"/>
    </source>
</evidence>
<protein>
    <recommendedName>
        <fullName evidence="2">C2H2-type domain-containing protein</fullName>
    </recommendedName>
</protein>
<dbReference type="Proteomes" id="UP000275078">
    <property type="component" value="Unassembled WGS sequence"/>
</dbReference>
<feature type="compositionally biased region" description="Pro residues" evidence="1">
    <location>
        <begin position="560"/>
        <end position="576"/>
    </location>
</feature>
<evidence type="ECO:0000313" key="3">
    <source>
        <dbReference type="EMBL" id="RPA74894.1"/>
    </source>
</evidence>
<dbReference type="EMBL" id="ML119777">
    <property type="protein sequence ID" value="RPA74894.1"/>
    <property type="molecule type" value="Genomic_DNA"/>
</dbReference>
<dbReference type="GO" id="GO:0030041">
    <property type="term" value="P:actin filament polymerization"/>
    <property type="evidence" value="ECO:0007669"/>
    <property type="project" value="TreeGrafter"/>
</dbReference>
<organism evidence="3 4">
    <name type="scientific">Ascobolus immersus RN42</name>
    <dbReference type="NCBI Taxonomy" id="1160509"/>
    <lineage>
        <taxon>Eukaryota</taxon>
        <taxon>Fungi</taxon>
        <taxon>Dikarya</taxon>
        <taxon>Ascomycota</taxon>
        <taxon>Pezizomycotina</taxon>
        <taxon>Pezizomycetes</taxon>
        <taxon>Pezizales</taxon>
        <taxon>Ascobolaceae</taxon>
        <taxon>Ascobolus</taxon>
    </lineage>
</organism>
<dbReference type="InterPro" id="IPR036236">
    <property type="entry name" value="Znf_C2H2_sf"/>
</dbReference>
<feature type="compositionally biased region" description="Polar residues" evidence="1">
    <location>
        <begin position="654"/>
        <end position="665"/>
    </location>
</feature>
<feature type="compositionally biased region" description="Basic and acidic residues" evidence="1">
    <location>
        <begin position="1023"/>
        <end position="1036"/>
    </location>
</feature>
<dbReference type="STRING" id="1160509.A0A3N4HYY6"/>
<feature type="compositionally biased region" description="Polar residues" evidence="1">
    <location>
        <begin position="179"/>
        <end position="188"/>
    </location>
</feature>
<dbReference type="PANTHER" id="PTHR45691:SF6">
    <property type="entry name" value="PROTEIN DIAPHANOUS"/>
    <property type="match status" value="1"/>
</dbReference>
<feature type="compositionally biased region" description="Polar residues" evidence="1">
    <location>
        <begin position="876"/>
        <end position="887"/>
    </location>
</feature>
<feature type="compositionally biased region" description="Pro residues" evidence="1">
    <location>
        <begin position="904"/>
        <end position="914"/>
    </location>
</feature>